<evidence type="ECO:0000313" key="2">
    <source>
        <dbReference type="EMBL" id="CEL67419.1"/>
    </source>
</evidence>
<evidence type="ECO:0000313" key="1">
    <source>
        <dbReference type="EMBL" id="CBZ53432.1"/>
    </source>
</evidence>
<gene>
    <name evidence="2" type="ORF">BN1204_032190</name>
    <name evidence="1" type="ORF">NCLIV_032190</name>
</gene>
<dbReference type="eggNOG" id="ENOG502R084">
    <property type="taxonomic scope" value="Eukaryota"/>
</dbReference>
<accession>F0VI71</accession>
<reference evidence="1" key="2">
    <citation type="submission" date="2011-03" db="EMBL/GenBank/DDBJ databases">
        <title>Comparative genomics and transcriptomics of Neospora caninum and Toxoplasma gondii.</title>
        <authorList>
            <person name="Reid A.J."/>
            <person name="Sohal A."/>
            <person name="Harris D."/>
            <person name="Quail M."/>
            <person name="Sanders M."/>
            <person name="Berriman M."/>
            <person name="Wastling J.M."/>
            <person name="Pain A."/>
        </authorList>
    </citation>
    <scope>NUCLEOTIDE SEQUENCE</scope>
    <source>
        <strain evidence="1">Liverpool</strain>
    </source>
</reference>
<dbReference type="InParanoid" id="F0VI71"/>
<reference evidence="1" key="1">
    <citation type="submission" date="2011-02" db="EMBL/GenBank/DDBJ databases">
        <authorList>
            <person name="Aslett M."/>
        </authorList>
    </citation>
    <scope>NUCLEOTIDE SEQUENCE</scope>
    <source>
        <strain evidence="1">Liverpool</strain>
    </source>
</reference>
<dbReference type="AlphaFoldDB" id="F0VI71"/>
<reference evidence="3" key="3">
    <citation type="journal article" date="2012" name="PLoS Pathog.">
        <title>Comparative genomics of the apicomplexan parasites Toxoplasma gondii and Neospora caninum: Coccidia differing in host range and transmission strategy.</title>
        <authorList>
            <person name="Reid A.J."/>
            <person name="Vermont S.J."/>
            <person name="Cotton J.A."/>
            <person name="Harris D."/>
            <person name="Hill-Cawthorne G.A."/>
            <person name="Konen-Waisman S."/>
            <person name="Latham S.M."/>
            <person name="Mourier T."/>
            <person name="Norton R."/>
            <person name="Quail M.A."/>
            <person name="Sanders M."/>
            <person name="Shanmugam D."/>
            <person name="Sohal A."/>
            <person name="Wasmuth J.D."/>
            <person name="Brunk B."/>
            <person name="Grigg M.E."/>
            <person name="Howard J.C."/>
            <person name="Parkinson J."/>
            <person name="Roos D.S."/>
            <person name="Trees A.J."/>
            <person name="Berriman M."/>
            <person name="Pain A."/>
            <person name="Wastling J.M."/>
        </authorList>
    </citation>
    <scope>NUCLEOTIDE SEQUENCE [LARGE SCALE GENOMIC DNA]</scope>
    <source>
        <strain evidence="3">Liverpool</strain>
    </source>
</reference>
<dbReference type="GeneID" id="13442606"/>
<dbReference type="VEuPathDB" id="ToxoDB:NCLIV_032190"/>
<protein>
    <submittedName>
        <fullName evidence="1">Uncharacterized protein</fullName>
    </submittedName>
</protein>
<reference evidence="2" key="4">
    <citation type="journal article" date="2015" name="PLoS ONE">
        <title>Comprehensive Evaluation of Toxoplasma gondii VEG and Neospora caninum LIV Genomes with Tachyzoite Stage Transcriptome and Proteome Defines Novel Transcript Features.</title>
        <authorList>
            <person name="Ramaprasad A."/>
            <person name="Mourier T."/>
            <person name="Naeem R."/>
            <person name="Malas T.B."/>
            <person name="Moussa E."/>
            <person name="Panigrahi A."/>
            <person name="Vermont S.J."/>
            <person name="Otto T.D."/>
            <person name="Wastling J."/>
            <person name="Pain A."/>
        </authorList>
    </citation>
    <scope>NUCLEOTIDE SEQUENCE</scope>
    <source>
        <strain evidence="2">Liverpool</strain>
    </source>
</reference>
<dbReference type="Proteomes" id="UP000007494">
    <property type="component" value="Chromosome VIII"/>
</dbReference>
<dbReference type="OrthoDB" id="328450at2759"/>
<dbReference type="OMA" id="DETACNT"/>
<name>F0VI71_NEOCL</name>
<dbReference type="EMBL" id="LN714483">
    <property type="protein sequence ID" value="CEL67419.1"/>
    <property type="molecule type" value="Genomic_DNA"/>
</dbReference>
<evidence type="ECO:0000313" key="3">
    <source>
        <dbReference type="Proteomes" id="UP000007494"/>
    </source>
</evidence>
<sequence length="158" mass="17565">MELLTSFVDETACNTCFGNLILVSAACTALDCIEQAKKREVHPDNLVMALDVITFAVRKLHPQCFDNTETEQLRSAALSAFDAQMKQLLNNSSCKPIVKAQVTGIQLALDHLTRQSSILALQNDVEAKTSRTRFLRTISGFWKVRMPLALQRMSSYSG</sequence>
<keyword evidence="3" id="KW-1185">Reference proteome</keyword>
<proteinExistence type="predicted"/>
<organism evidence="1 3">
    <name type="scientific">Neospora caninum (strain Liverpool)</name>
    <dbReference type="NCBI Taxonomy" id="572307"/>
    <lineage>
        <taxon>Eukaryota</taxon>
        <taxon>Sar</taxon>
        <taxon>Alveolata</taxon>
        <taxon>Apicomplexa</taxon>
        <taxon>Conoidasida</taxon>
        <taxon>Coccidia</taxon>
        <taxon>Eucoccidiorida</taxon>
        <taxon>Eimeriorina</taxon>
        <taxon>Sarcocystidae</taxon>
        <taxon>Neospora</taxon>
    </lineage>
</organism>
<dbReference type="EMBL" id="FR823390">
    <property type="protein sequence ID" value="CBZ53432.1"/>
    <property type="molecule type" value="Genomic_DNA"/>
</dbReference>
<dbReference type="RefSeq" id="XP_003883464.1">
    <property type="nucleotide sequence ID" value="XM_003883415.1"/>
</dbReference>